<protein>
    <submittedName>
        <fullName evidence="1">Uncharacterized protein</fullName>
    </submittedName>
</protein>
<gene>
    <name evidence="1" type="ORF">ENF18_06795</name>
</gene>
<dbReference type="AlphaFoldDB" id="A0A7C0ZAD9"/>
<proteinExistence type="predicted"/>
<accession>A0A7C0ZAD9</accession>
<dbReference type="EMBL" id="DQWE01000321">
    <property type="protein sequence ID" value="HDI83480.1"/>
    <property type="molecule type" value="Genomic_DNA"/>
</dbReference>
<dbReference type="Proteomes" id="UP000885847">
    <property type="component" value="Unassembled WGS sequence"/>
</dbReference>
<name>A0A7C0ZAD9_UNCW3</name>
<organism evidence="1">
    <name type="scientific">candidate division WOR-3 bacterium</name>
    <dbReference type="NCBI Taxonomy" id="2052148"/>
    <lineage>
        <taxon>Bacteria</taxon>
        <taxon>Bacteria division WOR-3</taxon>
    </lineage>
</organism>
<comment type="caution">
    <text evidence="1">The sequence shown here is derived from an EMBL/GenBank/DDBJ whole genome shotgun (WGS) entry which is preliminary data.</text>
</comment>
<sequence length="91" mass="10447">MDRKFKIKAVCHKGGIGNYKLIPEEPIEFDFDKIMQKEGLDEVKKPTDLILIIRKGDVTMVFSKRKGTIMVENVVPDTPERAMELVNEILD</sequence>
<reference evidence="1" key="1">
    <citation type="journal article" date="2020" name="mSystems">
        <title>Genome- and Community-Level Interaction Insights into Carbon Utilization and Element Cycling Functions of Hydrothermarchaeota in Hydrothermal Sediment.</title>
        <authorList>
            <person name="Zhou Z."/>
            <person name="Liu Y."/>
            <person name="Xu W."/>
            <person name="Pan J."/>
            <person name="Luo Z.H."/>
            <person name="Li M."/>
        </authorList>
    </citation>
    <scope>NUCLEOTIDE SEQUENCE [LARGE SCALE GENOMIC DNA]</scope>
    <source>
        <strain evidence="1">HyVt-102</strain>
    </source>
</reference>
<evidence type="ECO:0000313" key="1">
    <source>
        <dbReference type="EMBL" id="HDI83480.1"/>
    </source>
</evidence>